<organism evidence="1">
    <name type="scientific">Solanum chacoense</name>
    <name type="common">Chaco potato</name>
    <dbReference type="NCBI Taxonomy" id="4108"/>
    <lineage>
        <taxon>Eukaryota</taxon>
        <taxon>Viridiplantae</taxon>
        <taxon>Streptophyta</taxon>
        <taxon>Embryophyta</taxon>
        <taxon>Tracheophyta</taxon>
        <taxon>Spermatophyta</taxon>
        <taxon>Magnoliopsida</taxon>
        <taxon>eudicotyledons</taxon>
        <taxon>Gunneridae</taxon>
        <taxon>Pentapetalae</taxon>
        <taxon>asterids</taxon>
        <taxon>lamiids</taxon>
        <taxon>Solanales</taxon>
        <taxon>Solanaceae</taxon>
        <taxon>Solanoideae</taxon>
        <taxon>Solaneae</taxon>
        <taxon>Solanum</taxon>
    </lineage>
</organism>
<name>A0A0V0H4F1_SOLCH</name>
<protein>
    <submittedName>
        <fullName evidence="1">Putative ovule protein</fullName>
    </submittedName>
</protein>
<sequence>MSMIGELNFFLELQIKQTSKSTFVCQEMYKKLLKKFHILDAKKIDTPIGTNSKLDVDGSGPDVNDASVRIYAKFQYYPMKSHLKAAKRILRCLKKTRDLVLLCPSKDFFI</sequence>
<dbReference type="EMBL" id="GEDG01025854">
    <property type="protein sequence ID" value="JAP14951.1"/>
    <property type="molecule type" value="Transcribed_RNA"/>
</dbReference>
<evidence type="ECO:0000313" key="1">
    <source>
        <dbReference type="EMBL" id="JAP14951.1"/>
    </source>
</evidence>
<dbReference type="AlphaFoldDB" id="A0A0V0H4F1"/>
<proteinExistence type="predicted"/>
<accession>A0A0V0H4F1</accession>
<reference evidence="1" key="1">
    <citation type="submission" date="2015-12" db="EMBL/GenBank/DDBJ databases">
        <title>Gene expression during late stages of embryo sac development: a critical building block for successful pollen-pistil interactions.</title>
        <authorList>
            <person name="Liu Y."/>
            <person name="Joly V."/>
            <person name="Sabar M."/>
            <person name="Matton D.P."/>
        </authorList>
    </citation>
    <scope>NUCLEOTIDE SEQUENCE</scope>
</reference>